<dbReference type="Pfam" id="PF00672">
    <property type="entry name" value="HAMP"/>
    <property type="match status" value="1"/>
</dbReference>
<keyword evidence="5 13" id="KW-0808">Transferase</keyword>
<dbReference type="InterPro" id="IPR013655">
    <property type="entry name" value="PAS_fold_3"/>
</dbReference>
<dbReference type="Gene3D" id="1.10.287.130">
    <property type="match status" value="1"/>
</dbReference>
<dbReference type="InterPro" id="IPR013656">
    <property type="entry name" value="PAS_4"/>
</dbReference>
<dbReference type="InterPro" id="IPR001610">
    <property type="entry name" value="PAC"/>
</dbReference>
<evidence type="ECO:0000259" key="10">
    <source>
        <dbReference type="PROSITE" id="PS50112"/>
    </source>
</evidence>
<dbReference type="Pfam" id="PF08447">
    <property type="entry name" value="PAS_3"/>
    <property type="match status" value="1"/>
</dbReference>
<gene>
    <name evidence="13" type="primary">cph1_4</name>
    <name evidence="13" type="ORF">V7x_35700</name>
</gene>
<keyword evidence="8" id="KW-0812">Transmembrane</keyword>
<dbReference type="PROSITE" id="PS50885">
    <property type="entry name" value="HAMP"/>
    <property type="match status" value="1"/>
</dbReference>
<dbReference type="InterPro" id="IPR052162">
    <property type="entry name" value="Sensor_kinase/Photoreceptor"/>
</dbReference>
<evidence type="ECO:0000259" key="12">
    <source>
        <dbReference type="PROSITE" id="PS50885"/>
    </source>
</evidence>
<dbReference type="PROSITE" id="PS50112">
    <property type="entry name" value="PAS"/>
    <property type="match status" value="2"/>
</dbReference>
<dbReference type="Proteomes" id="UP000316476">
    <property type="component" value="Unassembled WGS sequence"/>
</dbReference>
<dbReference type="InterPro" id="IPR000014">
    <property type="entry name" value="PAS"/>
</dbReference>
<sequence>MARTRTLQQTLLLRVVPLTLVALIAIVWVTRYSIRRTVAQEVSNRMQQNATITAIALADRLNLLRGTAKTLAANDLLINSIVDKSQREGQLVVFLRSLQLPSPAFRHVTMLDYRGRAVMTNGNANPLPVERFIETVMSGQDYFEIDEDSILIVAPVQYGGSPEAALAIEYDTTVFLDDFLTTDFDHEAQLFDEGQRLYRSSEFNLGDDRWIWASRSLPGYPGLQIRQSERQSVAFGSIKNLDLFFLGVLAACAASLILAVSLVTRGSTRQLSLLAEQIQEIQEGNDLSRLVDVNETSEFQSLSDSFNRLIDSLSQTTVSRDLLQSSENRLRAVVDHAPGGIIGTDHSGTITLVNDATENIFGYDRSELIGRPITMLIPDALSNPDDTNDTVDLHPQFSFRSWDGVRPAAGRRRGGEAVFLEFGLSPVEWSDGSGLLATVVDVTKRRQQQQENERLRRETQLILDSIPATVLFKDRHNRILRVNRAGAEMVGLPPEQIEGHSTGDFFADYHAYYKDDLEVMRSGKPRLGIIERVSIENKGTRWASTDKIPIFDAEGELAGIIAVINDITELKNAQAELEEATRVAKESEERLRLTVRSASIGMWDWDVGTSNVRINRELSMQLGEELAYENFEGWQRRVHPADLPEVEKAIGDCLEGRATDYESTFRMRHRDGSYRWILSRGKLAERNDDRPLRMIGVHIDITDRKINEVALQRANLELKRSNDELAQFAYVASHDLQEPLRKITSFCELLDEECEGQLNEDAQRFMKYIVDGAHRMRTLIQDLLSFSRIESQGKPLVDVDANDAAQRAIENLSHSIHESNARVEIDDLPVVRADPTQLAQLFQNLIGNAIKYRSEAEPRVQVCGETRHDKWVLSVSDNGIGIDPKYHKQIFGVFKRLHSMDTYKGTGIGLAICRRIVDRLDGEIRIESEPSKGSTFYVEIPRPVETQDKADAMIQMRLNEIETTADA</sequence>
<dbReference type="SMART" id="SM00387">
    <property type="entry name" value="HATPase_c"/>
    <property type="match status" value="1"/>
</dbReference>
<dbReference type="PANTHER" id="PTHR43304:SF1">
    <property type="entry name" value="PAC DOMAIN-CONTAINING PROTEIN"/>
    <property type="match status" value="1"/>
</dbReference>
<organism evidence="13 14">
    <name type="scientific">Crateriforma conspicua</name>
    <dbReference type="NCBI Taxonomy" id="2527996"/>
    <lineage>
        <taxon>Bacteria</taxon>
        <taxon>Pseudomonadati</taxon>
        <taxon>Planctomycetota</taxon>
        <taxon>Planctomycetia</taxon>
        <taxon>Planctomycetales</taxon>
        <taxon>Planctomycetaceae</taxon>
        <taxon>Crateriforma</taxon>
    </lineage>
</organism>
<dbReference type="AlphaFoldDB" id="A0A5C6FIE5"/>
<dbReference type="InterPro" id="IPR004358">
    <property type="entry name" value="Sig_transdc_His_kin-like_C"/>
</dbReference>
<dbReference type="Pfam" id="PF00989">
    <property type="entry name" value="PAS"/>
    <property type="match status" value="1"/>
</dbReference>
<dbReference type="SMART" id="SM00304">
    <property type="entry name" value="HAMP"/>
    <property type="match status" value="1"/>
</dbReference>
<name>A0A5C6FIE5_9PLAN</name>
<evidence type="ECO:0000256" key="5">
    <source>
        <dbReference type="ARBA" id="ARBA00022679"/>
    </source>
</evidence>
<dbReference type="GO" id="GO:0016020">
    <property type="term" value="C:membrane"/>
    <property type="evidence" value="ECO:0007669"/>
    <property type="project" value="UniProtKB-SubCell"/>
</dbReference>
<feature type="domain" description="PAS" evidence="10">
    <location>
        <begin position="455"/>
        <end position="501"/>
    </location>
</feature>
<evidence type="ECO:0000313" key="14">
    <source>
        <dbReference type="Proteomes" id="UP000316476"/>
    </source>
</evidence>
<dbReference type="InterPro" id="IPR003660">
    <property type="entry name" value="HAMP_dom"/>
</dbReference>
<feature type="domain" description="Histidine kinase" evidence="9">
    <location>
        <begin position="731"/>
        <end position="944"/>
    </location>
</feature>
<evidence type="ECO:0000256" key="4">
    <source>
        <dbReference type="ARBA" id="ARBA00022553"/>
    </source>
</evidence>
<feature type="domain" description="PAC" evidence="11">
    <location>
        <begin position="661"/>
        <end position="713"/>
    </location>
</feature>
<dbReference type="OrthoDB" id="231918at2"/>
<feature type="transmembrane region" description="Helical" evidence="8">
    <location>
        <begin position="243"/>
        <end position="263"/>
    </location>
</feature>
<dbReference type="Gene3D" id="3.30.565.10">
    <property type="entry name" value="Histidine kinase-like ATPase, C-terminal domain"/>
    <property type="match status" value="1"/>
</dbReference>
<keyword evidence="8" id="KW-1133">Transmembrane helix</keyword>
<dbReference type="SUPFAM" id="SSF47384">
    <property type="entry name" value="Homodimeric domain of signal transducing histidine kinase"/>
    <property type="match status" value="1"/>
</dbReference>
<feature type="transmembrane region" description="Helical" evidence="8">
    <location>
        <begin position="12"/>
        <end position="30"/>
    </location>
</feature>
<feature type="domain" description="HAMP" evidence="12">
    <location>
        <begin position="265"/>
        <end position="318"/>
    </location>
</feature>
<dbReference type="PROSITE" id="PS50109">
    <property type="entry name" value="HIS_KIN"/>
    <property type="match status" value="1"/>
</dbReference>
<dbReference type="CDD" id="cd00082">
    <property type="entry name" value="HisKA"/>
    <property type="match status" value="1"/>
</dbReference>
<dbReference type="SMART" id="SM00086">
    <property type="entry name" value="PAC"/>
    <property type="match status" value="3"/>
</dbReference>
<dbReference type="EC" id="2.7.13.3" evidence="3"/>
<dbReference type="PRINTS" id="PR00344">
    <property type="entry name" value="BCTRLSENSOR"/>
</dbReference>
<dbReference type="CDD" id="cd06225">
    <property type="entry name" value="HAMP"/>
    <property type="match status" value="1"/>
</dbReference>
<evidence type="ECO:0000256" key="1">
    <source>
        <dbReference type="ARBA" id="ARBA00000085"/>
    </source>
</evidence>
<evidence type="ECO:0000256" key="3">
    <source>
        <dbReference type="ARBA" id="ARBA00012438"/>
    </source>
</evidence>
<dbReference type="Gene3D" id="3.30.450.20">
    <property type="entry name" value="PAS domain"/>
    <property type="match status" value="3"/>
</dbReference>
<dbReference type="Pfam" id="PF08448">
    <property type="entry name" value="PAS_4"/>
    <property type="match status" value="1"/>
</dbReference>
<dbReference type="SMART" id="SM00091">
    <property type="entry name" value="PAS"/>
    <property type="match status" value="3"/>
</dbReference>
<evidence type="ECO:0000259" key="11">
    <source>
        <dbReference type="PROSITE" id="PS50113"/>
    </source>
</evidence>
<dbReference type="InterPro" id="IPR036890">
    <property type="entry name" value="HATPase_C_sf"/>
</dbReference>
<keyword evidence="7" id="KW-0175">Coiled coil</keyword>
<feature type="domain" description="PAS" evidence="10">
    <location>
        <begin position="326"/>
        <end position="379"/>
    </location>
</feature>
<comment type="caution">
    <text evidence="13">The sequence shown here is derived from an EMBL/GenBank/DDBJ whole genome shotgun (WGS) entry which is preliminary data.</text>
</comment>
<dbReference type="InterPro" id="IPR036097">
    <property type="entry name" value="HisK_dim/P_sf"/>
</dbReference>
<comment type="catalytic activity">
    <reaction evidence="1">
        <text>ATP + protein L-histidine = ADP + protein N-phospho-L-histidine.</text>
        <dbReference type="EC" id="2.7.13.3"/>
    </reaction>
</comment>
<dbReference type="PROSITE" id="PS50113">
    <property type="entry name" value="PAC"/>
    <property type="match status" value="2"/>
</dbReference>
<dbReference type="InterPro" id="IPR003594">
    <property type="entry name" value="HATPase_dom"/>
</dbReference>
<keyword evidence="4" id="KW-0597">Phosphoprotein</keyword>
<dbReference type="Pfam" id="PF02518">
    <property type="entry name" value="HATPase_c"/>
    <property type="match status" value="1"/>
</dbReference>
<keyword evidence="6" id="KW-0418">Kinase</keyword>
<dbReference type="SMART" id="SM00388">
    <property type="entry name" value="HisKA"/>
    <property type="match status" value="1"/>
</dbReference>
<feature type="coiled-coil region" evidence="7">
    <location>
        <begin position="560"/>
        <end position="590"/>
    </location>
</feature>
<comment type="subcellular location">
    <subcellularLocation>
        <location evidence="2">Membrane</location>
    </subcellularLocation>
</comment>
<dbReference type="EMBL" id="SJPZ01000002">
    <property type="protein sequence ID" value="TWU61880.1"/>
    <property type="molecule type" value="Genomic_DNA"/>
</dbReference>
<dbReference type="GO" id="GO:0000155">
    <property type="term" value="F:phosphorelay sensor kinase activity"/>
    <property type="evidence" value="ECO:0007669"/>
    <property type="project" value="InterPro"/>
</dbReference>
<dbReference type="NCBIfam" id="TIGR00229">
    <property type="entry name" value="sensory_box"/>
    <property type="match status" value="3"/>
</dbReference>
<evidence type="ECO:0000256" key="7">
    <source>
        <dbReference type="SAM" id="Coils"/>
    </source>
</evidence>
<dbReference type="GO" id="GO:0006355">
    <property type="term" value="P:regulation of DNA-templated transcription"/>
    <property type="evidence" value="ECO:0007669"/>
    <property type="project" value="InterPro"/>
</dbReference>
<dbReference type="InterPro" id="IPR035965">
    <property type="entry name" value="PAS-like_dom_sf"/>
</dbReference>
<feature type="domain" description="PAC" evidence="11">
    <location>
        <begin position="523"/>
        <end position="579"/>
    </location>
</feature>
<keyword evidence="8" id="KW-0472">Membrane</keyword>
<dbReference type="RefSeq" id="WP_146414664.1">
    <property type="nucleotide sequence ID" value="NZ_SJPZ01000002.1"/>
</dbReference>
<reference evidence="13 14" key="1">
    <citation type="submission" date="2019-02" db="EMBL/GenBank/DDBJ databases">
        <title>Deep-cultivation of Planctomycetes and their phenomic and genomic characterization uncovers novel biology.</title>
        <authorList>
            <person name="Wiegand S."/>
            <person name="Jogler M."/>
            <person name="Boedeker C."/>
            <person name="Pinto D."/>
            <person name="Vollmers J."/>
            <person name="Rivas-Marin E."/>
            <person name="Kohn T."/>
            <person name="Peeters S.H."/>
            <person name="Heuer A."/>
            <person name="Rast P."/>
            <person name="Oberbeckmann S."/>
            <person name="Bunk B."/>
            <person name="Jeske O."/>
            <person name="Meyerdierks A."/>
            <person name="Storesund J.E."/>
            <person name="Kallscheuer N."/>
            <person name="Luecker S."/>
            <person name="Lage O.M."/>
            <person name="Pohl T."/>
            <person name="Merkel B.J."/>
            <person name="Hornburger P."/>
            <person name="Mueller R.-W."/>
            <person name="Bruemmer F."/>
            <person name="Labrenz M."/>
            <person name="Spormann A.M."/>
            <person name="Op Den Camp H."/>
            <person name="Overmann J."/>
            <person name="Amann R."/>
            <person name="Jetten M.S.M."/>
            <person name="Mascher T."/>
            <person name="Medema M.H."/>
            <person name="Devos D.P."/>
            <person name="Kaster A.-K."/>
            <person name="Ovreas L."/>
            <person name="Rohde M."/>
            <person name="Galperin M.Y."/>
            <person name="Jogler C."/>
        </authorList>
    </citation>
    <scope>NUCLEOTIDE SEQUENCE [LARGE SCALE GENOMIC DNA]</scope>
    <source>
        <strain evidence="13 14">V7</strain>
    </source>
</reference>
<evidence type="ECO:0000256" key="6">
    <source>
        <dbReference type="ARBA" id="ARBA00022777"/>
    </source>
</evidence>
<evidence type="ECO:0000259" key="9">
    <source>
        <dbReference type="PROSITE" id="PS50109"/>
    </source>
</evidence>
<dbReference type="PANTHER" id="PTHR43304">
    <property type="entry name" value="PHYTOCHROME-LIKE PROTEIN CPH1"/>
    <property type="match status" value="1"/>
</dbReference>
<dbReference type="InterPro" id="IPR013767">
    <property type="entry name" value="PAS_fold"/>
</dbReference>
<dbReference type="SUPFAM" id="SSF55874">
    <property type="entry name" value="ATPase domain of HSP90 chaperone/DNA topoisomerase II/histidine kinase"/>
    <property type="match status" value="1"/>
</dbReference>
<dbReference type="Gene3D" id="6.10.340.10">
    <property type="match status" value="1"/>
</dbReference>
<proteinExistence type="predicted"/>
<dbReference type="SUPFAM" id="SSF55785">
    <property type="entry name" value="PYP-like sensor domain (PAS domain)"/>
    <property type="match status" value="3"/>
</dbReference>
<accession>A0A5C6FIE5</accession>
<dbReference type="InterPro" id="IPR000700">
    <property type="entry name" value="PAS-assoc_C"/>
</dbReference>
<dbReference type="CDD" id="cd00130">
    <property type="entry name" value="PAS"/>
    <property type="match status" value="3"/>
</dbReference>
<evidence type="ECO:0000256" key="2">
    <source>
        <dbReference type="ARBA" id="ARBA00004370"/>
    </source>
</evidence>
<dbReference type="FunFam" id="3.30.565.10:FF:000006">
    <property type="entry name" value="Sensor histidine kinase WalK"/>
    <property type="match status" value="1"/>
</dbReference>
<dbReference type="InterPro" id="IPR005467">
    <property type="entry name" value="His_kinase_dom"/>
</dbReference>
<dbReference type="InterPro" id="IPR003661">
    <property type="entry name" value="HisK_dim/P_dom"/>
</dbReference>
<protein>
    <recommendedName>
        <fullName evidence="3">histidine kinase</fullName>
        <ecNumber evidence="3">2.7.13.3</ecNumber>
    </recommendedName>
</protein>
<dbReference type="Pfam" id="PF00512">
    <property type="entry name" value="HisKA"/>
    <property type="match status" value="1"/>
</dbReference>
<evidence type="ECO:0000313" key="13">
    <source>
        <dbReference type="EMBL" id="TWU61880.1"/>
    </source>
</evidence>
<evidence type="ECO:0000256" key="8">
    <source>
        <dbReference type="SAM" id="Phobius"/>
    </source>
</evidence>